<sequence length="156" mass="17249">MFIPSQSLQDQFAPHNACFGCGPSNLKGLQIKSYVDDERVVAVWQGQPFHEAFPGMLNGGIIGALLDCHSNWTAAYHLMKRSNLEKPPCTVTAYFNVTLKRPTPSDKEIQLIAKIQEISENSAIVVAELNFDNKLCASCTGKFVAVSEGHPAFHRW</sequence>
<dbReference type="Gene3D" id="3.10.129.10">
    <property type="entry name" value="Hotdog Thioesterase"/>
    <property type="match status" value="1"/>
</dbReference>
<gene>
    <name evidence="1" type="ORF">CC99x_00253</name>
    <name evidence="2" type="ORF">CC99x_005670</name>
</gene>
<dbReference type="CDD" id="cd03443">
    <property type="entry name" value="PaaI_thioesterase"/>
    <property type="match status" value="1"/>
</dbReference>
<dbReference type="AlphaFoldDB" id="A0A0Q9YHJ1"/>
<reference evidence="2" key="2">
    <citation type="journal article" date="2016" name="Genome Announc.">
        <title>Draft Genome Sequences of Two Novel Amoeba-Resistant Intranuclear Bacteria, 'Candidatus Berkiella cookevillensis' and 'Candidatus Berkiella aquae'.</title>
        <authorList>
            <person name="Mehari Y.T."/>
            <person name="Arivett B.A."/>
            <person name="Farone A.L."/>
            <person name="Gunderson J.H."/>
            <person name="Farone M.B."/>
        </authorList>
    </citation>
    <scope>NUCLEOTIDE SEQUENCE</scope>
    <source>
        <strain evidence="2">CC99</strain>
    </source>
</reference>
<evidence type="ECO:0000313" key="1">
    <source>
        <dbReference type="EMBL" id="KRG20032.1"/>
    </source>
</evidence>
<dbReference type="EMBL" id="LKHV02000001">
    <property type="protein sequence ID" value="MCS5708391.1"/>
    <property type="molecule type" value="Genomic_DNA"/>
</dbReference>
<name>A0A0Q9YHJ1_9GAMM</name>
<reference evidence="2" key="3">
    <citation type="submission" date="2021-06" db="EMBL/GenBank/DDBJ databases">
        <title>Genomic Description and Analysis of Intracellular Bacteria, Candidatus Berkiella cookevillensis and Candidatus Berkiella aquae.</title>
        <authorList>
            <person name="Kidane D.T."/>
            <person name="Mehari Y.T."/>
            <person name="Rice F.C."/>
            <person name="Arivett B.A."/>
            <person name="Farone A.L."/>
            <person name="Berk S.G."/>
            <person name="Farone M.B."/>
        </authorList>
    </citation>
    <scope>NUCLEOTIDE SEQUENCE</scope>
    <source>
        <strain evidence="2">CC99</strain>
    </source>
</reference>
<dbReference type="InterPro" id="IPR029069">
    <property type="entry name" value="HotDog_dom_sf"/>
</dbReference>
<dbReference type="OrthoDB" id="9792301at2"/>
<dbReference type="Proteomes" id="UP000051494">
    <property type="component" value="Unassembled WGS sequence"/>
</dbReference>
<dbReference type="RefSeq" id="WP_057622820.1">
    <property type="nucleotide sequence ID" value="NZ_LKHV02000001.1"/>
</dbReference>
<evidence type="ECO:0000313" key="2">
    <source>
        <dbReference type="EMBL" id="MCS5708391.1"/>
    </source>
</evidence>
<dbReference type="EMBL" id="LKHV01000001">
    <property type="protein sequence ID" value="KRG20032.1"/>
    <property type="molecule type" value="Genomic_DNA"/>
</dbReference>
<accession>A0A0Q9YHJ1</accession>
<protein>
    <submittedName>
        <fullName evidence="2">PaaI family thioesterase</fullName>
    </submittedName>
</protein>
<dbReference type="STRING" id="437022.CC99x_00253"/>
<reference evidence="1" key="1">
    <citation type="submission" date="2015-09" db="EMBL/GenBank/DDBJ databases">
        <title>Draft Genome Sequences of Two Novel Amoeba-resistant Intranuclear Bacteria, Candidatus Berkiella cookevillensis and Candidatus Berkiella aquae.</title>
        <authorList>
            <person name="Mehari Y.T."/>
            <person name="Arivett B.A."/>
            <person name="Farone A.L."/>
            <person name="Gunderson J.H."/>
            <person name="Farone M.B."/>
        </authorList>
    </citation>
    <scope>NUCLEOTIDE SEQUENCE [LARGE SCALE GENOMIC DNA]</scope>
    <source>
        <strain evidence="1">CC99</strain>
    </source>
</reference>
<organism evidence="1">
    <name type="scientific">Candidatus Berkiella cookevillensis</name>
    <dbReference type="NCBI Taxonomy" id="437022"/>
    <lineage>
        <taxon>Bacteria</taxon>
        <taxon>Pseudomonadati</taxon>
        <taxon>Pseudomonadota</taxon>
        <taxon>Gammaproteobacteria</taxon>
        <taxon>Candidatus Berkiellales</taxon>
        <taxon>Candidatus Berkiellaceae</taxon>
        <taxon>Candidatus Berkiella</taxon>
    </lineage>
</organism>
<dbReference type="SUPFAM" id="SSF54637">
    <property type="entry name" value="Thioesterase/thiol ester dehydrase-isomerase"/>
    <property type="match status" value="1"/>
</dbReference>
<dbReference type="PATRIC" id="fig|1590042.3.peg.265"/>
<evidence type="ECO:0000313" key="3">
    <source>
        <dbReference type="Proteomes" id="UP000051494"/>
    </source>
</evidence>
<proteinExistence type="predicted"/>
<keyword evidence="3" id="KW-1185">Reference proteome</keyword>
<comment type="caution">
    <text evidence="1">The sequence shown here is derived from an EMBL/GenBank/DDBJ whole genome shotgun (WGS) entry which is preliminary data.</text>
</comment>